<evidence type="ECO:0000256" key="2">
    <source>
        <dbReference type="PROSITE-ProRule" id="PRU00335"/>
    </source>
</evidence>
<dbReference type="InterPro" id="IPR001647">
    <property type="entry name" value="HTH_TetR"/>
</dbReference>
<accession>A0ABV5AKM6</accession>
<dbReference type="PANTHER" id="PTHR30055:SF226">
    <property type="entry name" value="HTH-TYPE TRANSCRIPTIONAL REGULATOR PKSA"/>
    <property type="match status" value="1"/>
</dbReference>
<evidence type="ECO:0000313" key="4">
    <source>
        <dbReference type="EMBL" id="MFB5192832.1"/>
    </source>
</evidence>
<dbReference type="InterPro" id="IPR050109">
    <property type="entry name" value="HTH-type_TetR-like_transc_reg"/>
</dbReference>
<dbReference type="Gene3D" id="1.10.357.10">
    <property type="entry name" value="Tetracycline Repressor, domain 2"/>
    <property type="match status" value="1"/>
</dbReference>
<dbReference type="SUPFAM" id="SSF46689">
    <property type="entry name" value="Homeodomain-like"/>
    <property type="match status" value="1"/>
</dbReference>
<reference evidence="4 5" key="1">
    <citation type="journal article" date="2024" name="Int. J. Mol. Sci.">
        <title>Exploration of Alicyclobacillus spp. Genome in Search of Antibiotic Resistance.</title>
        <authorList>
            <person name="Bucka-Kolendo J."/>
            <person name="Kiousi D.E."/>
            <person name="Dekowska A."/>
            <person name="Mikolajczuk-Szczyrba A."/>
            <person name="Karadedos D.M."/>
            <person name="Michael P."/>
            <person name="Galanis A."/>
            <person name="Sokolowska B."/>
        </authorList>
    </citation>
    <scope>NUCLEOTIDE SEQUENCE [LARGE SCALE GENOMIC DNA]</scope>
    <source>
        <strain evidence="4 5">KKP 3000</strain>
    </source>
</reference>
<dbReference type="RefSeq" id="WP_275473301.1">
    <property type="nucleotide sequence ID" value="NZ_CP162940.1"/>
</dbReference>
<sequence length="216" mass="24750">MRNAGEAHHRTERRDAAENRQRILDAALRLFEENGVEQVSMNQIAIEAQIGSGTLYRRYRNKSELCLDLIKDNLDILFEDIEAYLKQHEADPPSRRLKGVLSSFMRFREKKLQLLAGVEQAASTNGVTAKSQSPVYNELHEIFVTLFQEMTAGEQTESDSVFRADMLLMALKSESYVFQKDVRGYSPEKFLEQLCLTFFPVKMDSDGWKGLGNHHT</sequence>
<comment type="caution">
    <text evidence="4">The sequence shown here is derived from an EMBL/GenBank/DDBJ whole genome shotgun (WGS) entry which is preliminary data.</text>
</comment>
<evidence type="ECO:0000259" key="3">
    <source>
        <dbReference type="PROSITE" id="PS50977"/>
    </source>
</evidence>
<dbReference type="PRINTS" id="PR00455">
    <property type="entry name" value="HTHTETR"/>
</dbReference>
<dbReference type="Proteomes" id="UP001579974">
    <property type="component" value="Unassembled WGS sequence"/>
</dbReference>
<proteinExistence type="predicted"/>
<dbReference type="InterPro" id="IPR009057">
    <property type="entry name" value="Homeodomain-like_sf"/>
</dbReference>
<organism evidence="4 5">
    <name type="scientific">Alicyclobacillus fastidiosus</name>
    <dbReference type="NCBI Taxonomy" id="392011"/>
    <lineage>
        <taxon>Bacteria</taxon>
        <taxon>Bacillati</taxon>
        <taxon>Bacillota</taxon>
        <taxon>Bacilli</taxon>
        <taxon>Bacillales</taxon>
        <taxon>Alicyclobacillaceae</taxon>
        <taxon>Alicyclobacillus</taxon>
    </lineage>
</organism>
<dbReference type="EMBL" id="JBDXSU010000029">
    <property type="protein sequence ID" value="MFB5192832.1"/>
    <property type="molecule type" value="Genomic_DNA"/>
</dbReference>
<keyword evidence="5" id="KW-1185">Reference proteome</keyword>
<dbReference type="PROSITE" id="PS50977">
    <property type="entry name" value="HTH_TETR_2"/>
    <property type="match status" value="1"/>
</dbReference>
<dbReference type="PANTHER" id="PTHR30055">
    <property type="entry name" value="HTH-TYPE TRANSCRIPTIONAL REGULATOR RUTR"/>
    <property type="match status" value="1"/>
</dbReference>
<feature type="DNA-binding region" description="H-T-H motif" evidence="2">
    <location>
        <begin position="40"/>
        <end position="59"/>
    </location>
</feature>
<keyword evidence="1 2" id="KW-0238">DNA-binding</keyword>
<feature type="domain" description="HTH tetR-type" evidence="3">
    <location>
        <begin position="17"/>
        <end position="77"/>
    </location>
</feature>
<name>A0ABV5AKM6_9BACL</name>
<dbReference type="Pfam" id="PF00440">
    <property type="entry name" value="TetR_N"/>
    <property type="match status" value="1"/>
</dbReference>
<evidence type="ECO:0000256" key="1">
    <source>
        <dbReference type="ARBA" id="ARBA00023125"/>
    </source>
</evidence>
<protein>
    <submittedName>
        <fullName evidence="4">TetR/AcrR family transcriptional regulator</fullName>
    </submittedName>
</protein>
<evidence type="ECO:0000313" key="5">
    <source>
        <dbReference type="Proteomes" id="UP001579974"/>
    </source>
</evidence>
<gene>
    <name evidence="4" type="ORF">KKP3000_002048</name>
</gene>